<dbReference type="Proteomes" id="UP000694422">
    <property type="component" value="Unplaced"/>
</dbReference>
<dbReference type="AlphaFoldDB" id="A0A8C9QV94"/>
<feature type="compositionally biased region" description="Polar residues" evidence="1">
    <location>
        <begin position="20"/>
        <end position="30"/>
    </location>
</feature>
<dbReference type="Ensembl" id="ENSSDAT00000030492.1">
    <property type="protein sequence ID" value="ENSSDAP00000026671.1"/>
    <property type="gene ID" value="ENSSDAG00000024197.1"/>
</dbReference>
<accession>A0A8C9QV94</accession>
<feature type="region of interest" description="Disordered" evidence="1">
    <location>
        <begin position="20"/>
        <end position="83"/>
    </location>
</feature>
<keyword evidence="3" id="KW-1185">Reference proteome</keyword>
<reference evidence="2" key="2">
    <citation type="submission" date="2025-09" db="UniProtKB">
        <authorList>
            <consortium name="Ensembl"/>
        </authorList>
    </citation>
    <scope>IDENTIFICATION</scope>
</reference>
<proteinExistence type="predicted"/>
<evidence type="ECO:0000313" key="3">
    <source>
        <dbReference type="Proteomes" id="UP000694422"/>
    </source>
</evidence>
<evidence type="ECO:0000313" key="2">
    <source>
        <dbReference type="Ensembl" id="ENSSDAP00000026671.1"/>
    </source>
</evidence>
<sequence>SLCCPYLNRRLLQTLVQTRATPRAANQQQWPPVEVPGQTGRTHMQSEGDDPSYLALTSRGNAGKKRWSHGRSLSTRRPSYQPGALPSLGLVFISGPAVDF</sequence>
<evidence type="ECO:0000256" key="1">
    <source>
        <dbReference type="SAM" id="MobiDB-lite"/>
    </source>
</evidence>
<organism evidence="2 3">
    <name type="scientific">Spermophilus dauricus</name>
    <name type="common">Daurian ground squirrel</name>
    <dbReference type="NCBI Taxonomy" id="99837"/>
    <lineage>
        <taxon>Eukaryota</taxon>
        <taxon>Metazoa</taxon>
        <taxon>Chordata</taxon>
        <taxon>Craniata</taxon>
        <taxon>Vertebrata</taxon>
        <taxon>Euteleostomi</taxon>
        <taxon>Mammalia</taxon>
        <taxon>Eutheria</taxon>
        <taxon>Euarchontoglires</taxon>
        <taxon>Glires</taxon>
        <taxon>Rodentia</taxon>
        <taxon>Sciuromorpha</taxon>
        <taxon>Sciuridae</taxon>
        <taxon>Xerinae</taxon>
        <taxon>Marmotini</taxon>
        <taxon>Spermophilus</taxon>
    </lineage>
</organism>
<reference evidence="2" key="1">
    <citation type="submission" date="2025-08" db="UniProtKB">
        <authorList>
            <consortium name="Ensembl"/>
        </authorList>
    </citation>
    <scope>IDENTIFICATION</scope>
</reference>
<protein>
    <submittedName>
        <fullName evidence="2">Uncharacterized protein</fullName>
    </submittedName>
</protein>
<name>A0A8C9QV94_SPEDA</name>